<dbReference type="Gene3D" id="3.30.450.20">
    <property type="entry name" value="PAS domain"/>
    <property type="match status" value="1"/>
</dbReference>
<dbReference type="PANTHER" id="PTHR43065:SF10">
    <property type="entry name" value="PEROXIDE STRESS-ACTIVATED HISTIDINE KINASE MAK3"/>
    <property type="match status" value="1"/>
</dbReference>
<dbReference type="InterPro" id="IPR003660">
    <property type="entry name" value="HAMP_dom"/>
</dbReference>
<dbReference type="GO" id="GO:0005886">
    <property type="term" value="C:plasma membrane"/>
    <property type="evidence" value="ECO:0007669"/>
    <property type="project" value="UniProtKB-SubCell"/>
</dbReference>
<keyword evidence="12 13" id="KW-0472">Membrane</keyword>
<evidence type="ECO:0000256" key="13">
    <source>
        <dbReference type="PIRNR" id="PIRNR037532"/>
    </source>
</evidence>
<organism evidence="19 20">
    <name type="scientific">Inquilinus limosus</name>
    <dbReference type="NCBI Taxonomy" id="171674"/>
    <lineage>
        <taxon>Bacteria</taxon>
        <taxon>Pseudomonadati</taxon>
        <taxon>Pseudomonadota</taxon>
        <taxon>Alphaproteobacteria</taxon>
        <taxon>Rhodospirillales</taxon>
        <taxon>Rhodospirillaceae</taxon>
        <taxon>Inquilinus</taxon>
    </lineage>
</organism>
<dbReference type="AlphaFoldDB" id="A0A211ZSP7"/>
<dbReference type="GO" id="GO:0000155">
    <property type="term" value="F:phosphorelay sensor kinase activity"/>
    <property type="evidence" value="ECO:0007669"/>
    <property type="project" value="InterPro"/>
</dbReference>
<evidence type="ECO:0000256" key="9">
    <source>
        <dbReference type="ARBA" id="ARBA00022840"/>
    </source>
</evidence>
<keyword evidence="11 13" id="KW-0902">Two-component regulatory system</keyword>
<evidence type="ECO:0000256" key="4">
    <source>
        <dbReference type="ARBA" id="ARBA00022553"/>
    </source>
</evidence>
<dbReference type="Pfam" id="PF00672">
    <property type="entry name" value="HAMP"/>
    <property type="match status" value="1"/>
</dbReference>
<feature type="transmembrane region" description="Helical" evidence="15">
    <location>
        <begin position="309"/>
        <end position="334"/>
    </location>
</feature>
<accession>A0A211ZSP7</accession>
<evidence type="ECO:0000256" key="1">
    <source>
        <dbReference type="ARBA" id="ARBA00000085"/>
    </source>
</evidence>
<dbReference type="CDD" id="cd00082">
    <property type="entry name" value="HisKA"/>
    <property type="match status" value="1"/>
</dbReference>
<dbReference type="RefSeq" id="WP_088149930.1">
    <property type="nucleotide sequence ID" value="NZ_NHON01000006.1"/>
</dbReference>
<keyword evidence="9 13" id="KW-0067">ATP-binding</keyword>
<dbReference type="PROSITE" id="PS50109">
    <property type="entry name" value="HIS_KIN"/>
    <property type="match status" value="1"/>
</dbReference>
<dbReference type="Pfam" id="PF02518">
    <property type="entry name" value="HATPase_c"/>
    <property type="match status" value="1"/>
</dbReference>
<dbReference type="OrthoDB" id="9776727at2"/>
<dbReference type="Pfam" id="PF19312">
    <property type="entry name" value="NtrY_N"/>
    <property type="match status" value="1"/>
</dbReference>
<dbReference type="InterPro" id="IPR000014">
    <property type="entry name" value="PAS"/>
</dbReference>
<keyword evidence="3 13" id="KW-1003">Cell membrane</keyword>
<dbReference type="CDD" id="cd00130">
    <property type="entry name" value="PAS"/>
    <property type="match status" value="1"/>
</dbReference>
<feature type="transmembrane region" description="Helical" evidence="15">
    <location>
        <begin position="100"/>
        <end position="125"/>
    </location>
</feature>
<evidence type="ECO:0000256" key="3">
    <source>
        <dbReference type="ARBA" id="ARBA00022475"/>
    </source>
</evidence>
<dbReference type="EMBL" id="NHON01000006">
    <property type="protein sequence ID" value="OWJ68280.1"/>
    <property type="molecule type" value="Genomic_DNA"/>
</dbReference>
<feature type="transmembrane region" description="Helical" evidence="15">
    <location>
        <begin position="28"/>
        <end position="47"/>
    </location>
</feature>
<dbReference type="Pfam" id="PF00512">
    <property type="entry name" value="HisKA"/>
    <property type="match status" value="1"/>
</dbReference>
<dbReference type="GO" id="GO:0005524">
    <property type="term" value="F:ATP binding"/>
    <property type="evidence" value="ECO:0007669"/>
    <property type="project" value="UniProtKB-UniRule"/>
</dbReference>
<dbReference type="SMART" id="SM00387">
    <property type="entry name" value="HATPase_c"/>
    <property type="match status" value="1"/>
</dbReference>
<gene>
    <name evidence="19" type="ORF">BWR60_05105</name>
</gene>
<dbReference type="GO" id="GO:0009399">
    <property type="term" value="P:nitrogen fixation"/>
    <property type="evidence" value="ECO:0007669"/>
    <property type="project" value="UniProtKB-UniRule"/>
</dbReference>
<dbReference type="Pfam" id="PF00989">
    <property type="entry name" value="PAS"/>
    <property type="match status" value="1"/>
</dbReference>
<reference evidence="20" key="1">
    <citation type="submission" date="2017-05" db="EMBL/GenBank/DDBJ databases">
        <authorList>
            <person name="Macchi M."/>
            <person name="Festa S."/>
            <person name="Coppotelli B.M."/>
            <person name="Morelli I.S."/>
        </authorList>
    </citation>
    <scope>NUCLEOTIDE SEQUENCE [LARGE SCALE GENOMIC DNA]</scope>
    <source>
        <strain evidence="20">I</strain>
    </source>
</reference>
<dbReference type="InterPro" id="IPR013767">
    <property type="entry name" value="PAS_fold"/>
</dbReference>
<dbReference type="InterPro" id="IPR003594">
    <property type="entry name" value="HATPase_dom"/>
</dbReference>
<proteinExistence type="predicted"/>
<feature type="transmembrane region" description="Helical" evidence="15">
    <location>
        <begin position="59"/>
        <end position="79"/>
    </location>
</feature>
<dbReference type="Gene3D" id="1.10.287.130">
    <property type="match status" value="1"/>
</dbReference>
<dbReference type="CDD" id="cd06225">
    <property type="entry name" value="HAMP"/>
    <property type="match status" value="1"/>
</dbReference>
<dbReference type="Gene3D" id="3.30.565.10">
    <property type="entry name" value="Histidine kinase-like ATPase, C-terminal domain"/>
    <property type="match status" value="1"/>
</dbReference>
<keyword evidence="7 13" id="KW-0547">Nucleotide-binding</keyword>
<evidence type="ECO:0000259" key="16">
    <source>
        <dbReference type="PROSITE" id="PS50109"/>
    </source>
</evidence>
<dbReference type="Gene3D" id="6.10.340.10">
    <property type="match status" value="1"/>
</dbReference>
<feature type="domain" description="PAS" evidence="17">
    <location>
        <begin position="400"/>
        <end position="472"/>
    </location>
</feature>
<dbReference type="InterPro" id="IPR004358">
    <property type="entry name" value="Sig_transdc_His_kin-like_C"/>
</dbReference>
<dbReference type="SMART" id="SM00304">
    <property type="entry name" value="HAMP"/>
    <property type="match status" value="1"/>
</dbReference>
<feature type="region of interest" description="Disordered" evidence="14">
    <location>
        <begin position="747"/>
        <end position="776"/>
    </location>
</feature>
<comment type="caution">
    <text evidence="19">The sequence shown here is derived from an EMBL/GenBank/DDBJ whole genome shotgun (WGS) entry which is preliminary data.</text>
</comment>
<dbReference type="GO" id="GO:0006355">
    <property type="term" value="P:regulation of DNA-templated transcription"/>
    <property type="evidence" value="ECO:0007669"/>
    <property type="project" value="InterPro"/>
</dbReference>
<evidence type="ECO:0000256" key="8">
    <source>
        <dbReference type="ARBA" id="ARBA00022777"/>
    </source>
</evidence>
<dbReference type="SUPFAM" id="SSF55874">
    <property type="entry name" value="ATPase domain of HSP90 chaperone/DNA topoisomerase II/histidine kinase"/>
    <property type="match status" value="1"/>
</dbReference>
<evidence type="ECO:0000256" key="12">
    <source>
        <dbReference type="ARBA" id="ARBA00023136"/>
    </source>
</evidence>
<comment type="catalytic activity">
    <reaction evidence="1 13">
        <text>ATP + protein L-histidine = ADP + protein N-phospho-L-histidine.</text>
        <dbReference type="EC" id="2.7.13.3"/>
    </reaction>
</comment>
<dbReference type="InterPro" id="IPR005467">
    <property type="entry name" value="His_kinase_dom"/>
</dbReference>
<dbReference type="PIRSF" id="PIRSF037532">
    <property type="entry name" value="STHK_NtrY"/>
    <property type="match status" value="1"/>
</dbReference>
<evidence type="ECO:0000256" key="15">
    <source>
        <dbReference type="SAM" id="Phobius"/>
    </source>
</evidence>
<dbReference type="InterPro" id="IPR035965">
    <property type="entry name" value="PAS-like_dom_sf"/>
</dbReference>
<dbReference type="NCBIfam" id="TIGR00229">
    <property type="entry name" value="sensory_box"/>
    <property type="match status" value="1"/>
</dbReference>
<feature type="domain" description="HAMP" evidence="18">
    <location>
        <begin position="335"/>
        <end position="388"/>
    </location>
</feature>
<protein>
    <recommendedName>
        <fullName evidence="13">Nitrogen regulation protein</fullName>
        <ecNumber evidence="13">2.7.13.3</ecNumber>
    </recommendedName>
</protein>
<comment type="subcellular location">
    <subcellularLocation>
        <location evidence="2 13">Cell membrane</location>
        <topology evidence="2 13">Multi-pass membrane protein</topology>
    </subcellularLocation>
</comment>
<dbReference type="InterPro" id="IPR045671">
    <property type="entry name" value="NtrY-like_N"/>
</dbReference>
<dbReference type="InterPro" id="IPR003661">
    <property type="entry name" value="HisK_dim/P_dom"/>
</dbReference>
<evidence type="ECO:0000256" key="7">
    <source>
        <dbReference type="ARBA" id="ARBA00022741"/>
    </source>
</evidence>
<evidence type="ECO:0000256" key="2">
    <source>
        <dbReference type="ARBA" id="ARBA00004651"/>
    </source>
</evidence>
<dbReference type="EC" id="2.7.13.3" evidence="13"/>
<evidence type="ECO:0000256" key="14">
    <source>
        <dbReference type="SAM" id="MobiDB-lite"/>
    </source>
</evidence>
<keyword evidence="20" id="KW-1185">Reference proteome</keyword>
<dbReference type="InterPro" id="IPR036097">
    <property type="entry name" value="HisK_dim/P_sf"/>
</dbReference>
<keyword evidence="4" id="KW-0597">Phosphoprotein</keyword>
<evidence type="ECO:0000259" key="17">
    <source>
        <dbReference type="PROSITE" id="PS50112"/>
    </source>
</evidence>
<dbReference type="InterPro" id="IPR017232">
    <property type="entry name" value="NtrY"/>
</dbReference>
<dbReference type="STRING" id="1122125.GCA_000423185_03632"/>
<sequence length="776" mass="84659">MTTNAASPSSLWRQLYQWAARIGLENKLAVVLIFAAVASGIATYTALSSNSLFGKDADRVTLLLVLDLTILLMLGAIVARRLVGIWAARRRGSAGSRLHVRLVALFAVVAVAPAILVAVFSAVIFNIGVQTWFSERVSTAVNESLSVAQVYLEENQKGIRYAAQSIAYTVERAYAQYPEFITANKSALIGILGSMTQTYNIPDIRIIDRKGQVVAESPYAKGLKLDMVAPQYFDRAMSADSTGYGPVELMVDGQGDRVRALARLNGFPFDAFLLIGKQVDPEALAYVEQTKGAVADYRALEGRRSQLQLIFTAIYVTVAVLLLMAAVWIGLVFADTLVRPLRELIMASERVRAGDLSIRVQGSDSTDELGSLARSFNRMTNQLESQRRELIEANRQLDQRRQFTETVLSGVSAGVLGLDEDGRVHLPNRSATDLLGRSVDELVGHPLEAAVPEMAELLESARSRQGRVVEGQVKVRRHGEMRILLARIAAERLDGEIRGFVVTFDDVTELLSAQRKAAWADVARRIAHEIKNPLTPIQLSAERLKRKYLKQISDDPQTFITCTETIVRQVGDIGRMVDEFSAFARMPTPVMKAIDLSETCQQAMFLQRNAHPKVSFSFSQPDDRPTVPCDARQLSQAVTNLLQNAADAIDGRIAEGRDLPKGQVRMVLDYADGEAWITVEDNGRGLPTVDRDRLTEPYVTTRAKGTGLGLAIVKKIMEDHGGRLVLEDRPGGGARVSLVFPLEQAGVPAVPTGDEPGASSDQVTAAGSKDAVGHGA</sequence>
<evidence type="ECO:0000256" key="5">
    <source>
        <dbReference type="ARBA" id="ARBA00022679"/>
    </source>
</evidence>
<dbReference type="PROSITE" id="PS50112">
    <property type="entry name" value="PAS"/>
    <property type="match status" value="1"/>
</dbReference>
<dbReference type="Proteomes" id="UP000196655">
    <property type="component" value="Unassembled WGS sequence"/>
</dbReference>
<evidence type="ECO:0000256" key="6">
    <source>
        <dbReference type="ARBA" id="ARBA00022692"/>
    </source>
</evidence>
<dbReference type="PANTHER" id="PTHR43065">
    <property type="entry name" value="SENSOR HISTIDINE KINASE"/>
    <property type="match status" value="1"/>
</dbReference>
<evidence type="ECO:0000256" key="11">
    <source>
        <dbReference type="ARBA" id="ARBA00023012"/>
    </source>
</evidence>
<dbReference type="SUPFAM" id="SSF47384">
    <property type="entry name" value="Homodimeric domain of signal transducing histidine kinase"/>
    <property type="match status" value="1"/>
</dbReference>
<dbReference type="PROSITE" id="PS50885">
    <property type="entry name" value="HAMP"/>
    <property type="match status" value="1"/>
</dbReference>
<dbReference type="SMART" id="SM00091">
    <property type="entry name" value="PAS"/>
    <property type="match status" value="1"/>
</dbReference>
<evidence type="ECO:0000313" key="19">
    <source>
        <dbReference type="EMBL" id="OWJ68280.1"/>
    </source>
</evidence>
<feature type="domain" description="Histidine kinase" evidence="16">
    <location>
        <begin position="525"/>
        <end position="744"/>
    </location>
</feature>
<keyword evidence="10 15" id="KW-1133">Transmembrane helix</keyword>
<keyword evidence="13" id="KW-0535">Nitrogen fixation</keyword>
<dbReference type="SUPFAM" id="SSF158472">
    <property type="entry name" value="HAMP domain-like"/>
    <property type="match status" value="1"/>
</dbReference>
<keyword evidence="5 13" id="KW-0808">Transferase</keyword>
<dbReference type="SUPFAM" id="SSF55785">
    <property type="entry name" value="PYP-like sensor domain (PAS domain)"/>
    <property type="match status" value="1"/>
</dbReference>
<evidence type="ECO:0000313" key="20">
    <source>
        <dbReference type="Proteomes" id="UP000196655"/>
    </source>
</evidence>
<evidence type="ECO:0000259" key="18">
    <source>
        <dbReference type="PROSITE" id="PS50885"/>
    </source>
</evidence>
<dbReference type="PRINTS" id="PR00344">
    <property type="entry name" value="BCTRLSENSOR"/>
</dbReference>
<keyword evidence="8 13" id="KW-0418">Kinase</keyword>
<evidence type="ECO:0000256" key="10">
    <source>
        <dbReference type="ARBA" id="ARBA00022989"/>
    </source>
</evidence>
<dbReference type="InterPro" id="IPR036890">
    <property type="entry name" value="HATPase_C_sf"/>
</dbReference>
<name>A0A211ZSP7_9PROT</name>
<keyword evidence="6 13" id="KW-0812">Transmembrane</keyword>
<dbReference type="SMART" id="SM00388">
    <property type="entry name" value="HisKA"/>
    <property type="match status" value="1"/>
</dbReference>